<evidence type="ECO:0000313" key="2">
    <source>
        <dbReference type="Proteomes" id="UP000651668"/>
    </source>
</evidence>
<accession>A0A916U5R0</accession>
<protein>
    <submittedName>
        <fullName evidence="1">Uncharacterized protein</fullName>
    </submittedName>
</protein>
<keyword evidence="2" id="KW-1185">Reference proteome</keyword>
<proteinExistence type="predicted"/>
<reference evidence="1" key="1">
    <citation type="journal article" date="2014" name="Int. J. Syst. Evol. Microbiol.">
        <title>Complete genome sequence of Corynebacterium casei LMG S-19264T (=DSM 44701T), isolated from a smear-ripened cheese.</title>
        <authorList>
            <consortium name="US DOE Joint Genome Institute (JGI-PGF)"/>
            <person name="Walter F."/>
            <person name="Albersmeier A."/>
            <person name="Kalinowski J."/>
            <person name="Ruckert C."/>
        </authorList>
    </citation>
    <scope>NUCLEOTIDE SEQUENCE</scope>
    <source>
        <strain evidence="1">CGMCC 1.15343</strain>
    </source>
</reference>
<sequence>MTVPADSLIVAGRSIGDLELDTDAAGIMNKYGRPDAGDAAMGKAVSTWFEGHDTAGYSLSIFTSKDVGNSETALIKQVRVTAPSYKTEQGIGTSVLLSQLKKNFNLQQQKGYKLNQQEVEVYADSAGIAFEIDKQGRCIGIVVYPAGSLHPDTYARFLPGMQIK</sequence>
<evidence type="ECO:0000313" key="1">
    <source>
        <dbReference type="EMBL" id="GGC60103.1"/>
    </source>
</evidence>
<dbReference type="AlphaFoldDB" id="A0A916U5R0"/>
<dbReference type="Proteomes" id="UP000651668">
    <property type="component" value="Unassembled WGS sequence"/>
</dbReference>
<gene>
    <name evidence="1" type="ORF">GCM10011387_12150</name>
</gene>
<dbReference type="EMBL" id="BMIL01000003">
    <property type="protein sequence ID" value="GGC60103.1"/>
    <property type="molecule type" value="Genomic_DNA"/>
</dbReference>
<reference evidence="1" key="2">
    <citation type="submission" date="2020-09" db="EMBL/GenBank/DDBJ databases">
        <authorList>
            <person name="Sun Q."/>
            <person name="Zhou Y."/>
        </authorList>
    </citation>
    <scope>NUCLEOTIDE SEQUENCE</scope>
    <source>
        <strain evidence="1">CGMCC 1.15343</strain>
    </source>
</reference>
<comment type="caution">
    <text evidence="1">The sequence shown here is derived from an EMBL/GenBank/DDBJ whole genome shotgun (WGS) entry which is preliminary data.</text>
</comment>
<organism evidence="1 2">
    <name type="scientific">Pedobacter quisquiliarum</name>
    <dbReference type="NCBI Taxonomy" id="1834438"/>
    <lineage>
        <taxon>Bacteria</taxon>
        <taxon>Pseudomonadati</taxon>
        <taxon>Bacteroidota</taxon>
        <taxon>Sphingobacteriia</taxon>
        <taxon>Sphingobacteriales</taxon>
        <taxon>Sphingobacteriaceae</taxon>
        <taxon>Pedobacter</taxon>
    </lineage>
</organism>
<name>A0A916U5R0_9SPHI</name>